<keyword evidence="4" id="KW-0808">Transferase</keyword>
<dbReference type="Pfam" id="PF00072">
    <property type="entry name" value="Response_reg"/>
    <property type="match status" value="1"/>
</dbReference>
<evidence type="ECO:0000259" key="8">
    <source>
        <dbReference type="PROSITE" id="PS50109"/>
    </source>
</evidence>
<dbReference type="SUPFAM" id="SSF47384">
    <property type="entry name" value="Homodimeric domain of signal transducing histidine kinase"/>
    <property type="match status" value="1"/>
</dbReference>
<evidence type="ECO:0000259" key="9">
    <source>
        <dbReference type="PROSITE" id="PS50110"/>
    </source>
</evidence>
<evidence type="ECO:0000259" key="10">
    <source>
        <dbReference type="PROSITE" id="PS50113"/>
    </source>
</evidence>
<evidence type="ECO:0000256" key="7">
    <source>
        <dbReference type="PROSITE-ProRule" id="PRU00169"/>
    </source>
</evidence>
<evidence type="ECO:0000313" key="12">
    <source>
        <dbReference type="Proteomes" id="UP001170717"/>
    </source>
</evidence>
<dbReference type="InterPro" id="IPR001789">
    <property type="entry name" value="Sig_transdc_resp-reg_receiver"/>
</dbReference>
<dbReference type="SUPFAM" id="SSF55781">
    <property type="entry name" value="GAF domain-like"/>
    <property type="match status" value="1"/>
</dbReference>
<evidence type="ECO:0000256" key="5">
    <source>
        <dbReference type="ARBA" id="ARBA00022777"/>
    </source>
</evidence>
<dbReference type="Gene3D" id="3.30.450.20">
    <property type="entry name" value="PAS domain"/>
    <property type="match status" value="1"/>
</dbReference>
<dbReference type="SUPFAM" id="SSF55874">
    <property type="entry name" value="ATPase domain of HSP90 chaperone/DNA topoisomerase II/histidine kinase"/>
    <property type="match status" value="1"/>
</dbReference>
<evidence type="ECO:0000256" key="2">
    <source>
        <dbReference type="ARBA" id="ARBA00012438"/>
    </source>
</evidence>
<dbReference type="FunFam" id="3.30.565.10:FF:000010">
    <property type="entry name" value="Sensor histidine kinase RcsC"/>
    <property type="match status" value="1"/>
</dbReference>
<feature type="domain" description="PAC" evidence="10">
    <location>
        <begin position="247"/>
        <end position="298"/>
    </location>
</feature>
<dbReference type="PROSITE" id="PS50110">
    <property type="entry name" value="RESPONSE_REGULATORY"/>
    <property type="match status" value="1"/>
</dbReference>
<dbReference type="RefSeq" id="WP_303498038.1">
    <property type="nucleotide sequence ID" value="NZ_JAUOQA010000012.1"/>
</dbReference>
<dbReference type="InterPro" id="IPR013655">
    <property type="entry name" value="PAS_fold_3"/>
</dbReference>
<dbReference type="Pfam" id="PF02518">
    <property type="entry name" value="HATPase_c"/>
    <property type="match status" value="1"/>
</dbReference>
<dbReference type="SUPFAM" id="SSF52172">
    <property type="entry name" value="CheY-like"/>
    <property type="match status" value="1"/>
</dbReference>
<dbReference type="InterPro" id="IPR005467">
    <property type="entry name" value="His_kinase_dom"/>
</dbReference>
<dbReference type="SMART" id="SM00387">
    <property type="entry name" value="HATPase_c"/>
    <property type="match status" value="1"/>
</dbReference>
<dbReference type="InterPro" id="IPR003018">
    <property type="entry name" value="GAF"/>
</dbReference>
<dbReference type="InterPro" id="IPR000014">
    <property type="entry name" value="PAS"/>
</dbReference>
<reference evidence="11" key="1">
    <citation type="submission" date="2023-07" db="EMBL/GenBank/DDBJ databases">
        <title>Genome content predicts the carbon catabolic preferences of heterotrophic bacteria.</title>
        <authorList>
            <person name="Gralka M."/>
        </authorList>
    </citation>
    <scope>NUCLEOTIDE SEQUENCE</scope>
    <source>
        <strain evidence="11">F2M12</strain>
    </source>
</reference>
<dbReference type="Pfam" id="PF01590">
    <property type="entry name" value="GAF"/>
    <property type="match status" value="1"/>
</dbReference>
<dbReference type="PROSITE" id="PS50113">
    <property type="entry name" value="PAC"/>
    <property type="match status" value="1"/>
</dbReference>
<dbReference type="PRINTS" id="PR00344">
    <property type="entry name" value="BCTRLSENSOR"/>
</dbReference>
<dbReference type="CDD" id="cd17546">
    <property type="entry name" value="REC_hyHK_CKI1_RcsC-like"/>
    <property type="match status" value="1"/>
</dbReference>
<evidence type="ECO:0000256" key="6">
    <source>
        <dbReference type="ARBA" id="ARBA00023012"/>
    </source>
</evidence>
<dbReference type="SUPFAM" id="SSF55785">
    <property type="entry name" value="PYP-like sensor domain (PAS domain)"/>
    <property type="match status" value="1"/>
</dbReference>
<dbReference type="SMART" id="SM00065">
    <property type="entry name" value="GAF"/>
    <property type="match status" value="1"/>
</dbReference>
<dbReference type="Gene3D" id="3.40.50.2300">
    <property type="match status" value="1"/>
</dbReference>
<dbReference type="EMBL" id="JAUOQI010000012">
    <property type="protein sequence ID" value="MDO6578795.1"/>
    <property type="molecule type" value="Genomic_DNA"/>
</dbReference>
<dbReference type="Gene3D" id="1.10.287.130">
    <property type="match status" value="1"/>
</dbReference>
<dbReference type="InterPro" id="IPR003594">
    <property type="entry name" value="HATPase_dom"/>
</dbReference>
<dbReference type="InterPro" id="IPR003661">
    <property type="entry name" value="HisK_dim/P_dom"/>
</dbReference>
<dbReference type="Pfam" id="PF00512">
    <property type="entry name" value="HisKA"/>
    <property type="match status" value="1"/>
</dbReference>
<feature type="modified residue" description="4-aspartylphosphate" evidence="7">
    <location>
        <position position="619"/>
    </location>
</feature>
<evidence type="ECO:0000256" key="4">
    <source>
        <dbReference type="ARBA" id="ARBA00022679"/>
    </source>
</evidence>
<dbReference type="CDD" id="cd16922">
    <property type="entry name" value="HATPase_EvgS-ArcB-TorS-like"/>
    <property type="match status" value="1"/>
</dbReference>
<comment type="caution">
    <text evidence="11">The sequence shown here is derived from an EMBL/GenBank/DDBJ whole genome shotgun (WGS) entry which is preliminary data.</text>
</comment>
<dbReference type="AlphaFoldDB" id="A0AAW7Z4X8"/>
<dbReference type="InterPro" id="IPR036890">
    <property type="entry name" value="HATPase_C_sf"/>
</dbReference>
<keyword evidence="6" id="KW-0902">Two-component regulatory system</keyword>
<dbReference type="PANTHER" id="PTHR45339:SF1">
    <property type="entry name" value="HYBRID SIGNAL TRANSDUCTION HISTIDINE KINASE J"/>
    <property type="match status" value="1"/>
</dbReference>
<dbReference type="InterPro" id="IPR004358">
    <property type="entry name" value="Sig_transdc_His_kin-like_C"/>
</dbReference>
<dbReference type="Proteomes" id="UP001170717">
    <property type="component" value="Unassembled WGS sequence"/>
</dbReference>
<evidence type="ECO:0000313" key="11">
    <source>
        <dbReference type="EMBL" id="MDO6578795.1"/>
    </source>
</evidence>
<dbReference type="NCBIfam" id="TIGR00229">
    <property type="entry name" value="sensory_box"/>
    <property type="match status" value="1"/>
</dbReference>
<sequence length="695" mass="76756">MSVIKDLHQITTDGALSFSEKVARLLEIGTEVLGLETGIVSYVHKGTYTVIQAISPLNEIVSGAEFPLSDTYCADTVNANGIVAYNDVDVLPGNSHPCYALYTLKSYLATPIHVNAALYGTLNFSSTFSKGDGFTALDYDYLLLLADWIGAEVAREQALSEIISQKNALEEQNALLNQITELAGVGTWELDLEMNSLKWSASLKRMLQINEKQEITPSRALQFMANKKVRNVYESKMEEITTTGNDWAYEFEVITDGGEKRWLESRAHPIMKNGTCQKIIGATRDITERFNTTQSLKQKTAIAEQALKARSEFLANMSHEIRTPIHGVQGMLETLCGTSLNEKQKEYTHVAMRSSESLLNIVNDILDFSKIDSGHMTYDVEPVNLKELIEQQVPMFRRLADKKGIEFITETAAVSDTVFLADSLRLSQILMNLINNAVKFTEEGSIKISTRCTKYGAGRYRVKLIITDTGIGISEEQQKVIFSPFLQAEESTQRRFGGTGLGLAIVSNIVEHYDGNVEVSSAVGEGARFIVAMTLDCANAGTLKEKIIADNNTAPLCKRVLSESRVLVVEDNEINQIVIKEQLKEIGVSVELANNGALGLAKVKSAIARKKPYDLIFMDCHMPVMDGLTATKEIRALGEKIPIIALTANALSGEKEKCLRAGMDDFISKPVGVSRLGDCINYHLSYKQERFKDPA</sequence>
<dbReference type="InterPro" id="IPR011006">
    <property type="entry name" value="CheY-like_superfamily"/>
</dbReference>
<dbReference type="CDD" id="cd00082">
    <property type="entry name" value="HisKA"/>
    <property type="match status" value="1"/>
</dbReference>
<keyword evidence="5" id="KW-0418">Kinase</keyword>
<dbReference type="GO" id="GO:0000155">
    <property type="term" value="F:phosphorelay sensor kinase activity"/>
    <property type="evidence" value="ECO:0007669"/>
    <property type="project" value="InterPro"/>
</dbReference>
<dbReference type="InterPro" id="IPR035965">
    <property type="entry name" value="PAS-like_dom_sf"/>
</dbReference>
<dbReference type="SMART" id="SM00388">
    <property type="entry name" value="HisKA"/>
    <property type="match status" value="1"/>
</dbReference>
<dbReference type="InterPro" id="IPR029016">
    <property type="entry name" value="GAF-like_dom_sf"/>
</dbReference>
<accession>A0AAW7Z4X8</accession>
<feature type="domain" description="Response regulatory" evidence="9">
    <location>
        <begin position="565"/>
        <end position="684"/>
    </location>
</feature>
<dbReference type="InterPro" id="IPR036097">
    <property type="entry name" value="HisK_dim/P_sf"/>
</dbReference>
<dbReference type="Gene3D" id="3.30.450.40">
    <property type="match status" value="1"/>
</dbReference>
<dbReference type="Pfam" id="PF08447">
    <property type="entry name" value="PAS_3"/>
    <property type="match status" value="1"/>
</dbReference>
<name>A0AAW7Z4X8_9ALTE</name>
<dbReference type="PANTHER" id="PTHR45339">
    <property type="entry name" value="HYBRID SIGNAL TRANSDUCTION HISTIDINE KINASE J"/>
    <property type="match status" value="1"/>
</dbReference>
<proteinExistence type="predicted"/>
<dbReference type="EC" id="2.7.13.3" evidence="2"/>
<dbReference type="SMART" id="SM00448">
    <property type="entry name" value="REC"/>
    <property type="match status" value="1"/>
</dbReference>
<gene>
    <name evidence="11" type="ORF">Q4527_15425</name>
</gene>
<protein>
    <recommendedName>
        <fullName evidence="2">histidine kinase</fullName>
        <ecNumber evidence="2">2.7.13.3</ecNumber>
    </recommendedName>
</protein>
<comment type="catalytic activity">
    <reaction evidence="1">
        <text>ATP + protein L-histidine = ADP + protein N-phospho-L-histidine.</text>
        <dbReference type="EC" id="2.7.13.3"/>
    </reaction>
</comment>
<dbReference type="PROSITE" id="PS50109">
    <property type="entry name" value="HIS_KIN"/>
    <property type="match status" value="1"/>
</dbReference>
<evidence type="ECO:0000256" key="3">
    <source>
        <dbReference type="ARBA" id="ARBA00022553"/>
    </source>
</evidence>
<dbReference type="Gene3D" id="3.30.565.10">
    <property type="entry name" value="Histidine kinase-like ATPase, C-terminal domain"/>
    <property type="match status" value="1"/>
</dbReference>
<dbReference type="InterPro" id="IPR000700">
    <property type="entry name" value="PAS-assoc_C"/>
</dbReference>
<feature type="domain" description="Histidine kinase" evidence="8">
    <location>
        <begin position="316"/>
        <end position="537"/>
    </location>
</feature>
<keyword evidence="3 7" id="KW-0597">Phosphoprotein</keyword>
<organism evidence="11 12">
    <name type="scientific">Alteromonas stellipolaris</name>
    <dbReference type="NCBI Taxonomy" id="233316"/>
    <lineage>
        <taxon>Bacteria</taxon>
        <taxon>Pseudomonadati</taxon>
        <taxon>Pseudomonadota</taxon>
        <taxon>Gammaproteobacteria</taxon>
        <taxon>Alteromonadales</taxon>
        <taxon>Alteromonadaceae</taxon>
        <taxon>Alteromonas/Salinimonas group</taxon>
        <taxon>Alteromonas</taxon>
    </lineage>
</organism>
<evidence type="ECO:0000256" key="1">
    <source>
        <dbReference type="ARBA" id="ARBA00000085"/>
    </source>
</evidence>